<dbReference type="AlphaFoldDB" id="A0AAV0ZJS3"/>
<organism evidence="1 2">
    <name type="scientific">Vicia faba</name>
    <name type="common">Broad bean</name>
    <name type="synonym">Faba vulgaris</name>
    <dbReference type="NCBI Taxonomy" id="3906"/>
    <lineage>
        <taxon>Eukaryota</taxon>
        <taxon>Viridiplantae</taxon>
        <taxon>Streptophyta</taxon>
        <taxon>Embryophyta</taxon>
        <taxon>Tracheophyta</taxon>
        <taxon>Spermatophyta</taxon>
        <taxon>Magnoliopsida</taxon>
        <taxon>eudicotyledons</taxon>
        <taxon>Gunneridae</taxon>
        <taxon>Pentapetalae</taxon>
        <taxon>rosids</taxon>
        <taxon>fabids</taxon>
        <taxon>Fabales</taxon>
        <taxon>Fabaceae</taxon>
        <taxon>Papilionoideae</taxon>
        <taxon>50 kb inversion clade</taxon>
        <taxon>NPAAA clade</taxon>
        <taxon>Hologalegina</taxon>
        <taxon>IRL clade</taxon>
        <taxon>Fabeae</taxon>
        <taxon>Vicia</taxon>
    </lineage>
</organism>
<dbReference type="Proteomes" id="UP001157006">
    <property type="component" value="Chromosome 2"/>
</dbReference>
<accession>A0AAV0ZJS3</accession>
<keyword evidence="2" id="KW-1185">Reference proteome</keyword>
<evidence type="ECO:0000313" key="2">
    <source>
        <dbReference type="Proteomes" id="UP001157006"/>
    </source>
</evidence>
<name>A0AAV0ZJS3_VICFA</name>
<protein>
    <submittedName>
        <fullName evidence="1">Uncharacterized protein</fullName>
    </submittedName>
</protein>
<reference evidence="1 2" key="1">
    <citation type="submission" date="2023-01" db="EMBL/GenBank/DDBJ databases">
        <authorList>
            <person name="Kreplak J."/>
        </authorList>
    </citation>
    <scope>NUCLEOTIDE SEQUENCE [LARGE SCALE GENOMIC DNA]</scope>
</reference>
<proteinExistence type="predicted"/>
<dbReference type="EMBL" id="OX451737">
    <property type="protein sequence ID" value="CAI8598424.1"/>
    <property type="molecule type" value="Genomic_DNA"/>
</dbReference>
<evidence type="ECO:0000313" key="1">
    <source>
        <dbReference type="EMBL" id="CAI8598424.1"/>
    </source>
</evidence>
<gene>
    <name evidence="1" type="ORF">VFH_II126800</name>
</gene>
<sequence length="111" mass="12787">MSSNNPVTPIERYFESTMQVKDRKGKGVAASEEQLDSKSRPYFFVSKRNNKSGNPTSRNVYQIPQNVIRDFLQSGLSRIQVVDSDGGERWRGQDIIREMISLLHYTSFIEQ</sequence>